<dbReference type="AlphaFoldDB" id="A0A6D2LE33"/>
<keyword evidence="2" id="KW-1185">Reference proteome</keyword>
<name>A0A6D2LE33_9BRAS</name>
<sequence length="97" mass="11148">MLLTFETVKRLQHHRDVSPHGNLRPADSDVQPFPFPKQSFDFSLHAKSENAYPLYVSSLSQSMNHRLRIQLKDSSSTWFVNPVCALWVGDCAFAFHD</sequence>
<comment type="caution">
    <text evidence="1">The sequence shown here is derived from an EMBL/GenBank/DDBJ whole genome shotgun (WGS) entry which is preliminary data.</text>
</comment>
<evidence type="ECO:0000313" key="2">
    <source>
        <dbReference type="Proteomes" id="UP000467841"/>
    </source>
</evidence>
<protein>
    <submittedName>
        <fullName evidence="1">Uncharacterized protein</fullName>
    </submittedName>
</protein>
<accession>A0A6D2LE33</accession>
<evidence type="ECO:0000313" key="1">
    <source>
        <dbReference type="EMBL" id="CAA7059437.1"/>
    </source>
</evidence>
<reference evidence="1" key="1">
    <citation type="submission" date="2020-01" db="EMBL/GenBank/DDBJ databases">
        <authorList>
            <person name="Mishra B."/>
        </authorList>
    </citation>
    <scope>NUCLEOTIDE SEQUENCE [LARGE SCALE GENOMIC DNA]</scope>
</reference>
<dbReference type="Proteomes" id="UP000467841">
    <property type="component" value="Unassembled WGS sequence"/>
</dbReference>
<organism evidence="1 2">
    <name type="scientific">Microthlaspi erraticum</name>
    <dbReference type="NCBI Taxonomy" id="1685480"/>
    <lineage>
        <taxon>Eukaryota</taxon>
        <taxon>Viridiplantae</taxon>
        <taxon>Streptophyta</taxon>
        <taxon>Embryophyta</taxon>
        <taxon>Tracheophyta</taxon>
        <taxon>Spermatophyta</taxon>
        <taxon>Magnoliopsida</taxon>
        <taxon>eudicotyledons</taxon>
        <taxon>Gunneridae</taxon>
        <taxon>Pentapetalae</taxon>
        <taxon>rosids</taxon>
        <taxon>malvids</taxon>
        <taxon>Brassicales</taxon>
        <taxon>Brassicaceae</taxon>
        <taxon>Coluteocarpeae</taxon>
        <taxon>Microthlaspi</taxon>
    </lineage>
</organism>
<dbReference type="EMBL" id="CACVBM020001773">
    <property type="protein sequence ID" value="CAA7059437.1"/>
    <property type="molecule type" value="Genomic_DNA"/>
</dbReference>
<gene>
    <name evidence="1" type="ORF">MERR_LOCUS46673</name>
</gene>
<proteinExistence type="predicted"/>